<dbReference type="InterPro" id="IPR054612">
    <property type="entry name" value="Phage_capsid-like_C"/>
</dbReference>
<evidence type="ECO:0000313" key="2">
    <source>
        <dbReference type="EMBL" id="GAI17164.1"/>
    </source>
</evidence>
<protein>
    <recommendedName>
        <fullName evidence="1">Phage capsid-like C-terminal domain-containing protein</fullName>
    </recommendedName>
</protein>
<sequence>MKIGVIETIVKESPILQGLPFIEIVGNSLIYNQEKTLPGAKWYDVNEEWATPTPPTFEKITAELKILGENADIDAFLKATRSNVQDLEATVIELTTKAITHEFEDTFIYGTGEVADKEFKGLRLLIDTTAASDQVITMGGTGATLTLAKLDELIDAIKGGKPDMLLMSRRSRRKLNALVRAAGSGIMETDRDKWGNFIQLWDGIPIGINDWILNTHVLTDGYETATTGGDCSTIYATQFGEGGLCGLTAPGHLTVEPIGALEARDATRTRIKWYVSLALFSTVKAAALIGVTD</sequence>
<dbReference type="SUPFAM" id="SSF56563">
    <property type="entry name" value="Major capsid protein gp5"/>
    <property type="match status" value="1"/>
</dbReference>
<organism evidence="2">
    <name type="scientific">marine sediment metagenome</name>
    <dbReference type="NCBI Taxonomy" id="412755"/>
    <lineage>
        <taxon>unclassified sequences</taxon>
        <taxon>metagenomes</taxon>
        <taxon>ecological metagenomes</taxon>
    </lineage>
</organism>
<gene>
    <name evidence="2" type="ORF">S06H3_16558</name>
</gene>
<dbReference type="Pfam" id="PF05065">
    <property type="entry name" value="Phage_capsid"/>
    <property type="match status" value="1"/>
</dbReference>
<evidence type="ECO:0000259" key="1">
    <source>
        <dbReference type="Pfam" id="PF05065"/>
    </source>
</evidence>
<reference evidence="2" key="1">
    <citation type="journal article" date="2014" name="Front. Microbiol.">
        <title>High frequency of phylogenetically diverse reductive dehalogenase-homologous genes in deep subseafloor sedimentary metagenomes.</title>
        <authorList>
            <person name="Kawai M."/>
            <person name="Futagami T."/>
            <person name="Toyoda A."/>
            <person name="Takaki Y."/>
            <person name="Nishi S."/>
            <person name="Hori S."/>
            <person name="Arai W."/>
            <person name="Tsubouchi T."/>
            <person name="Morono Y."/>
            <person name="Uchiyama I."/>
            <person name="Ito T."/>
            <person name="Fujiyama A."/>
            <person name="Inagaki F."/>
            <person name="Takami H."/>
        </authorList>
    </citation>
    <scope>NUCLEOTIDE SEQUENCE</scope>
    <source>
        <strain evidence="2">Expedition CK06-06</strain>
    </source>
</reference>
<dbReference type="NCBIfam" id="NF045672">
    <property type="entry name" value="MCP_gp7_epsi_15"/>
    <property type="match status" value="1"/>
</dbReference>
<accession>X1NES0</accession>
<name>X1NES0_9ZZZZ</name>
<dbReference type="AlphaFoldDB" id="X1NES0"/>
<feature type="domain" description="Phage capsid-like C-terminal" evidence="1">
    <location>
        <begin position="5"/>
        <end position="191"/>
    </location>
</feature>
<proteinExistence type="predicted"/>
<comment type="caution">
    <text evidence="2">The sequence shown here is derived from an EMBL/GenBank/DDBJ whole genome shotgun (WGS) entry which is preliminary data.</text>
</comment>
<dbReference type="InterPro" id="IPR048813">
    <property type="entry name" value="GP7-like"/>
</dbReference>
<dbReference type="EMBL" id="BARV01008195">
    <property type="protein sequence ID" value="GAI17164.1"/>
    <property type="molecule type" value="Genomic_DNA"/>
</dbReference>